<evidence type="ECO:0000256" key="2">
    <source>
        <dbReference type="ARBA" id="ARBA00022448"/>
    </source>
</evidence>
<keyword evidence="2 10" id="KW-0813">Transport</keyword>
<name>A0A3D8I650_9HELI</name>
<dbReference type="Proteomes" id="UP000256379">
    <property type="component" value="Unassembled WGS sequence"/>
</dbReference>
<accession>A0A3D8I650</accession>
<keyword evidence="15" id="KW-1185">Reference proteome</keyword>
<dbReference type="EMBL" id="NXLQ01000080">
    <property type="protein sequence ID" value="RDU60650.1"/>
    <property type="molecule type" value="Genomic_DNA"/>
</dbReference>
<reference evidence="14 15" key="1">
    <citation type="submission" date="2018-04" db="EMBL/GenBank/DDBJ databases">
        <title>Novel Campyloabacter and Helicobacter Species and Strains.</title>
        <authorList>
            <person name="Mannion A.J."/>
            <person name="Shen Z."/>
            <person name="Fox J.G."/>
        </authorList>
    </citation>
    <scope>NUCLEOTIDE SEQUENCE [LARGE SCALE GENOMIC DNA]</scope>
    <source>
        <strain evidence="14 15">MIT 17-337</strain>
    </source>
</reference>
<evidence type="ECO:0000256" key="10">
    <source>
        <dbReference type="PROSITE-ProRule" id="PRU01360"/>
    </source>
</evidence>
<dbReference type="SUPFAM" id="SSF56935">
    <property type="entry name" value="Porins"/>
    <property type="match status" value="1"/>
</dbReference>
<dbReference type="Pfam" id="PF00593">
    <property type="entry name" value="TonB_dep_Rec_b-barrel"/>
    <property type="match status" value="1"/>
</dbReference>
<sequence>MTTTVSTASGYEQDIKQAPASISIIPKEEILSRPIRDLGDAVQDVPGVYVEASKTGANTISMRGLDSSYTLILIDGKRQNVAQGFDGQGISANTSFMPPASMIERIEVIRGPASIIYGSDAMGGVINIITKKNIKKTTASIQLETKLHEKYKVFGNIYGINAYLAAPLIKDKLSMNLRGNYKYGDQNSFLKPADILANQTGTSAANPYLGWSATGFHNANLGARFTYLANKYNSFYFDAEGYFGRLGSLNTSGRSVTAIRDFYKTNLILNHDANYEWGKITTYLQYTQTSWMPHSGVPIGGSVGTSLTLNQTRDNKDIIFQSNYNHLFDFNKWGELAFNGGIYYMYEKLSNQSSSFERAMNQFALFAEAQYNINDYVGTTLGLRYNYSDIFKSIPNPRFYINVNPTQWFTIKAGIASGVRVPNLSYLYNGWSYATDGTGTLGNTNLQPESSWNYELGMILDTDYIMAITTGYYTDFRNQIETIPYTDNICSDLVNCRTYRNLDKSLMSGVEFNFRIKPIYGFSLDANYAFTYTEVLSAQVGQEHLVGESINSIPRHSFVITPKYNYKDFDIYLRWNGKFQTPTPAVTGTSAGNLDSARGLLGKYYKDYQIVDIAASYKFFKHYILTFAINNLLDVNFIDLIPYGSNGINPPYTNVINSFQRILPSRNYWITFRMDF</sequence>
<keyword evidence="4 10" id="KW-0812">Transmembrane</keyword>
<evidence type="ECO:0000256" key="11">
    <source>
        <dbReference type="RuleBase" id="RU003357"/>
    </source>
</evidence>
<dbReference type="PROSITE" id="PS52016">
    <property type="entry name" value="TONB_DEPENDENT_REC_3"/>
    <property type="match status" value="1"/>
</dbReference>
<evidence type="ECO:0000313" key="14">
    <source>
        <dbReference type="EMBL" id="RDU60650.1"/>
    </source>
</evidence>
<evidence type="ECO:0000259" key="12">
    <source>
        <dbReference type="Pfam" id="PF00593"/>
    </source>
</evidence>
<dbReference type="Gene3D" id="2.170.130.10">
    <property type="entry name" value="TonB-dependent receptor, plug domain"/>
    <property type="match status" value="1"/>
</dbReference>
<dbReference type="PANTHER" id="PTHR30069">
    <property type="entry name" value="TONB-DEPENDENT OUTER MEMBRANE RECEPTOR"/>
    <property type="match status" value="1"/>
</dbReference>
<evidence type="ECO:0000256" key="6">
    <source>
        <dbReference type="ARBA" id="ARBA00023065"/>
    </source>
</evidence>
<gene>
    <name evidence="14" type="ORF">CQA53_10695</name>
</gene>
<evidence type="ECO:0000256" key="8">
    <source>
        <dbReference type="ARBA" id="ARBA00023136"/>
    </source>
</evidence>
<dbReference type="GO" id="GO:0044718">
    <property type="term" value="P:siderophore transmembrane transport"/>
    <property type="evidence" value="ECO:0007669"/>
    <property type="project" value="TreeGrafter"/>
</dbReference>
<evidence type="ECO:0000256" key="7">
    <source>
        <dbReference type="ARBA" id="ARBA00023077"/>
    </source>
</evidence>
<keyword evidence="6" id="KW-0406">Ion transport</keyword>
<dbReference type="InterPro" id="IPR012910">
    <property type="entry name" value="Plug_dom"/>
</dbReference>
<comment type="similarity">
    <text evidence="10 11">Belongs to the TonB-dependent receptor family.</text>
</comment>
<dbReference type="GO" id="GO:0009279">
    <property type="term" value="C:cell outer membrane"/>
    <property type="evidence" value="ECO:0007669"/>
    <property type="project" value="UniProtKB-SubCell"/>
</dbReference>
<dbReference type="Gene3D" id="2.40.170.20">
    <property type="entry name" value="TonB-dependent receptor, beta-barrel domain"/>
    <property type="match status" value="1"/>
</dbReference>
<protein>
    <submittedName>
        <fullName evidence="14">Ferric enterobactin uptake receptor</fullName>
    </submittedName>
</protein>
<keyword evidence="8 10" id="KW-0472">Membrane</keyword>
<dbReference type="GO" id="GO:0015344">
    <property type="term" value="F:siderophore uptake transmembrane transporter activity"/>
    <property type="evidence" value="ECO:0007669"/>
    <property type="project" value="TreeGrafter"/>
</dbReference>
<comment type="caution">
    <text evidence="14">The sequence shown here is derived from an EMBL/GenBank/DDBJ whole genome shotgun (WGS) entry which is preliminary data.</text>
</comment>
<keyword evidence="14" id="KW-0675">Receptor</keyword>
<evidence type="ECO:0000256" key="3">
    <source>
        <dbReference type="ARBA" id="ARBA00022452"/>
    </source>
</evidence>
<keyword evidence="3 10" id="KW-1134">Transmembrane beta strand</keyword>
<evidence type="ECO:0000259" key="13">
    <source>
        <dbReference type="Pfam" id="PF07715"/>
    </source>
</evidence>
<evidence type="ECO:0000256" key="9">
    <source>
        <dbReference type="ARBA" id="ARBA00023237"/>
    </source>
</evidence>
<dbReference type="InterPro" id="IPR036942">
    <property type="entry name" value="Beta-barrel_TonB_sf"/>
</dbReference>
<evidence type="ECO:0000313" key="15">
    <source>
        <dbReference type="Proteomes" id="UP000256379"/>
    </source>
</evidence>
<keyword evidence="7 11" id="KW-0798">TonB box</keyword>
<dbReference type="Pfam" id="PF07715">
    <property type="entry name" value="Plug"/>
    <property type="match status" value="1"/>
</dbReference>
<evidence type="ECO:0000256" key="4">
    <source>
        <dbReference type="ARBA" id="ARBA00022692"/>
    </source>
</evidence>
<keyword evidence="5" id="KW-0732">Signal</keyword>
<dbReference type="OrthoDB" id="5389752at2"/>
<feature type="domain" description="TonB-dependent receptor plug" evidence="13">
    <location>
        <begin position="15"/>
        <end position="125"/>
    </location>
</feature>
<organism evidence="14 15">
    <name type="scientific">Helicobacter didelphidarum</name>
    <dbReference type="NCBI Taxonomy" id="2040648"/>
    <lineage>
        <taxon>Bacteria</taxon>
        <taxon>Pseudomonadati</taxon>
        <taxon>Campylobacterota</taxon>
        <taxon>Epsilonproteobacteria</taxon>
        <taxon>Campylobacterales</taxon>
        <taxon>Helicobacteraceae</taxon>
        <taxon>Helicobacter</taxon>
    </lineage>
</organism>
<dbReference type="AlphaFoldDB" id="A0A3D8I650"/>
<dbReference type="CDD" id="cd01347">
    <property type="entry name" value="ligand_gated_channel"/>
    <property type="match status" value="1"/>
</dbReference>
<dbReference type="PANTHER" id="PTHR30069:SF53">
    <property type="entry name" value="COLICIN I RECEPTOR-RELATED"/>
    <property type="match status" value="1"/>
</dbReference>
<keyword evidence="9 10" id="KW-0998">Cell outer membrane</keyword>
<dbReference type="InterPro" id="IPR039426">
    <property type="entry name" value="TonB-dep_rcpt-like"/>
</dbReference>
<dbReference type="InterPro" id="IPR037066">
    <property type="entry name" value="Plug_dom_sf"/>
</dbReference>
<proteinExistence type="inferred from homology"/>
<evidence type="ECO:0000256" key="5">
    <source>
        <dbReference type="ARBA" id="ARBA00022729"/>
    </source>
</evidence>
<evidence type="ECO:0000256" key="1">
    <source>
        <dbReference type="ARBA" id="ARBA00004571"/>
    </source>
</evidence>
<dbReference type="InterPro" id="IPR000531">
    <property type="entry name" value="Beta-barrel_TonB"/>
</dbReference>
<comment type="subcellular location">
    <subcellularLocation>
        <location evidence="1 10">Cell outer membrane</location>
        <topology evidence="1 10">Multi-pass membrane protein</topology>
    </subcellularLocation>
</comment>
<feature type="domain" description="TonB-dependent receptor-like beta-barrel" evidence="12">
    <location>
        <begin position="202"/>
        <end position="632"/>
    </location>
</feature>